<evidence type="ECO:0000256" key="2">
    <source>
        <dbReference type="ARBA" id="ARBA00022670"/>
    </source>
</evidence>
<dbReference type="GO" id="GO:0006508">
    <property type="term" value="P:proteolysis"/>
    <property type="evidence" value="ECO:0007669"/>
    <property type="project" value="UniProtKB-KW"/>
</dbReference>
<evidence type="ECO:0000256" key="8">
    <source>
        <dbReference type="SAM" id="MobiDB-lite"/>
    </source>
</evidence>
<keyword evidence="5" id="KW-0862">Zinc</keyword>
<evidence type="ECO:0000256" key="4">
    <source>
        <dbReference type="ARBA" id="ARBA00022801"/>
    </source>
</evidence>
<evidence type="ECO:0000256" key="7">
    <source>
        <dbReference type="SAM" id="Coils"/>
    </source>
</evidence>
<comment type="cofactor">
    <cofactor evidence="1">
        <name>Zn(2+)</name>
        <dbReference type="ChEBI" id="CHEBI:29105"/>
    </cofactor>
</comment>
<feature type="domain" description="M23ase beta-sheet core" evidence="9">
    <location>
        <begin position="366"/>
        <end position="464"/>
    </location>
</feature>
<dbReference type="KEGG" id="dva:DAD186_14810"/>
<accession>A0A1B0ZJ81</accession>
<feature type="compositionally biased region" description="Basic residues" evidence="8">
    <location>
        <begin position="314"/>
        <end position="324"/>
    </location>
</feature>
<dbReference type="RefSeq" id="WP_065248098.1">
    <property type="nucleotide sequence ID" value="NZ_CP012117.1"/>
</dbReference>
<proteinExistence type="predicted"/>
<evidence type="ECO:0000313" key="11">
    <source>
        <dbReference type="Proteomes" id="UP000092596"/>
    </source>
</evidence>
<dbReference type="GO" id="GO:0004222">
    <property type="term" value="F:metalloendopeptidase activity"/>
    <property type="evidence" value="ECO:0007669"/>
    <property type="project" value="TreeGrafter"/>
</dbReference>
<dbReference type="InterPro" id="IPR016047">
    <property type="entry name" value="M23ase_b-sheet_dom"/>
</dbReference>
<evidence type="ECO:0000259" key="9">
    <source>
        <dbReference type="Pfam" id="PF01551"/>
    </source>
</evidence>
<dbReference type="PANTHER" id="PTHR21666:SF288">
    <property type="entry name" value="CELL DIVISION PROTEIN YTFB"/>
    <property type="match status" value="1"/>
</dbReference>
<dbReference type="InterPro" id="IPR050570">
    <property type="entry name" value="Cell_wall_metabolism_enzyme"/>
</dbReference>
<dbReference type="CDD" id="cd12797">
    <property type="entry name" value="M23_peptidase"/>
    <property type="match status" value="1"/>
</dbReference>
<name>A0A1B0ZJ81_9MICO</name>
<dbReference type="PATRIC" id="fig|1630135.4.peg.1483"/>
<dbReference type="Pfam" id="PF01551">
    <property type="entry name" value="Peptidase_M23"/>
    <property type="match status" value="1"/>
</dbReference>
<dbReference type="EMBL" id="CP012117">
    <property type="protein sequence ID" value="ANP28031.1"/>
    <property type="molecule type" value="Genomic_DNA"/>
</dbReference>
<feature type="coiled-coil region" evidence="7">
    <location>
        <begin position="44"/>
        <end position="134"/>
    </location>
</feature>
<reference evidence="10 11" key="1">
    <citation type="submission" date="2015-06" db="EMBL/GenBank/DDBJ databases">
        <title>Investigation of pathophysiology for high-risk pregnancy and development of treatment modality based on it.</title>
        <authorList>
            <person name="Kim B.-C."/>
            <person name="Lim S."/>
        </authorList>
    </citation>
    <scope>NUCLEOTIDE SEQUENCE [LARGE SCALE GENOMIC DNA]</scope>
    <source>
        <strain evidence="10 11">AD1-86</strain>
    </source>
</reference>
<feature type="compositionally biased region" description="Basic and acidic residues" evidence="8">
    <location>
        <begin position="295"/>
        <end position="313"/>
    </location>
</feature>
<dbReference type="STRING" id="1630135.DAD186_14810"/>
<gene>
    <name evidence="10" type="ORF">DAD186_14810</name>
</gene>
<dbReference type="PROSITE" id="PS51318">
    <property type="entry name" value="TAT"/>
    <property type="match status" value="1"/>
</dbReference>
<dbReference type="Proteomes" id="UP000092596">
    <property type="component" value="Chromosome"/>
</dbReference>
<evidence type="ECO:0000256" key="3">
    <source>
        <dbReference type="ARBA" id="ARBA00022723"/>
    </source>
</evidence>
<keyword evidence="6" id="KW-0482">Metalloprotease</keyword>
<organism evidence="10 11">
    <name type="scientific">Dermabacter vaginalis</name>
    <dbReference type="NCBI Taxonomy" id="1630135"/>
    <lineage>
        <taxon>Bacteria</taxon>
        <taxon>Bacillati</taxon>
        <taxon>Actinomycetota</taxon>
        <taxon>Actinomycetes</taxon>
        <taxon>Micrococcales</taxon>
        <taxon>Dermabacteraceae</taxon>
        <taxon>Dermabacter</taxon>
    </lineage>
</organism>
<dbReference type="GO" id="GO:0046872">
    <property type="term" value="F:metal ion binding"/>
    <property type="evidence" value="ECO:0007669"/>
    <property type="project" value="UniProtKB-KW"/>
</dbReference>
<feature type="region of interest" description="Disordered" evidence="8">
    <location>
        <begin position="295"/>
        <end position="344"/>
    </location>
</feature>
<protein>
    <recommendedName>
        <fullName evidence="9">M23ase beta-sheet core domain-containing protein</fullName>
    </recommendedName>
</protein>
<evidence type="ECO:0000256" key="5">
    <source>
        <dbReference type="ARBA" id="ARBA00022833"/>
    </source>
</evidence>
<evidence type="ECO:0000256" key="6">
    <source>
        <dbReference type="ARBA" id="ARBA00023049"/>
    </source>
</evidence>
<dbReference type="AlphaFoldDB" id="A0A1B0ZJ81"/>
<sequence>MPNDERKKPFLSRRTLVKGASFAAVLGLTTSGALSGESVLADGIDDKKKEKKSVDEKLASLREDLNEVDTELADAYLSLAETEARIPDAQARLDSARSALEAAKAEDARQAARLKDAEAEEREIRQAVESGEHKISQSNEDVSRASIEAYKGTGAPNPASIFLNAENPQDAVDRTMNYRLTLQAQGAKLTDLRGQQAMNVNSADRLEAIRAEIEDLKKKSAIAVAERRQAESEAAQAKKDLDNLYTSQKTQAATLETLKEKYRASESELESQSSALEADIQRLIEKERQEELARQREAERKAREAREAEERRARRERRKPRKVSPPKSSGGSSGGASSGKFRDPVSARRSSMFGYRFHPVYHTRKLHKGMDYAAACGTPVGAMAAGKVLATTHNSGAGNKVIVSHGLHNGQILTTSYHHLQGFAVSAGQRIDAGQTVGYVGSTGASTGCHLHFETHLDGTALDPRKFVGY</sequence>
<keyword evidence="3" id="KW-0479">Metal-binding</keyword>
<dbReference type="Gene3D" id="2.70.70.10">
    <property type="entry name" value="Glucose Permease (Domain IIA)"/>
    <property type="match status" value="1"/>
</dbReference>
<evidence type="ECO:0000256" key="1">
    <source>
        <dbReference type="ARBA" id="ARBA00001947"/>
    </source>
</evidence>
<evidence type="ECO:0000313" key="10">
    <source>
        <dbReference type="EMBL" id="ANP28031.1"/>
    </source>
</evidence>
<keyword evidence="7" id="KW-0175">Coiled coil</keyword>
<dbReference type="SUPFAM" id="SSF57997">
    <property type="entry name" value="Tropomyosin"/>
    <property type="match status" value="1"/>
</dbReference>
<keyword evidence="4" id="KW-0378">Hydrolase</keyword>
<dbReference type="SUPFAM" id="SSF51261">
    <property type="entry name" value="Duplicated hybrid motif"/>
    <property type="match status" value="1"/>
</dbReference>
<dbReference type="InterPro" id="IPR011055">
    <property type="entry name" value="Dup_hybrid_motif"/>
</dbReference>
<dbReference type="InterPro" id="IPR006311">
    <property type="entry name" value="TAT_signal"/>
</dbReference>
<dbReference type="PANTHER" id="PTHR21666">
    <property type="entry name" value="PEPTIDASE-RELATED"/>
    <property type="match status" value="1"/>
</dbReference>
<keyword evidence="2" id="KW-0645">Protease</keyword>